<comment type="subcellular location">
    <subcellularLocation>
        <location evidence="2">Golgi apparatus membrane</location>
        <topology evidence="2">Multi-pass membrane protein</topology>
    </subcellularLocation>
</comment>
<dbReference type="InterPro" id="IPR051076">
    <property type="entry name" value="Golgi_membrane_TVP38/TMEM64"/>
</dbReference>
<proteinExistence type="inferred from homology"/>
<evidence type="ECO:0000256" key="3">
    <source>
        <dbReference type="ARBA" id="ARBA00008640"/>
    </source>
</evidence>
<comment type="function">
    <text evidence="1">Golgi membrane protein involved in vesicular trafficking and spindle migration.</text>
</comment>
<sequence length="483" mass="51602">MYTPPRSLAKPAPMASVVRTPSPLSAGSTLPTHLPTLPPAYHAPPPPQPPASKPSLGYRAYPAYHPQALDVSVIVSQAADTAATTSASGFRRAHSRPASVSMARGASLDAEKGTGGNGTAGPSPRASYDVRRSHDLRELNMRPSHDIRRSHDFRPSVDFGATRPSTDFGRPSHDFAAFPPSWAHAVQDEPPRSRIPLRQLAIRAARDRLGCGNRSGALGRGLMIGWVLTTVGFLAATAFWKGELFAALDHLSKDLYDMGYRGLFVFGVLIFITTIPPLPLYSTLIVLSGYTFGVWNGFVASYIASLVGAVAVFVVSRTMLRDAVTRSLASSPTATSLLQIIPQNPHLLLLIRIAPYPYNLLNVVLASAPSLSLQTYTACTALSLCKLVLHTWIGAGIHDLSAAYGTGEEGAEPAPHDDAQHERVKAGVTWGGIVLCCILFVYLTHIAKRAIARAQEEQLGTGMGISEEEVAFLSAVGGRDDSE</sequence>
<keyword evidence="8" id="KW-0333">Golgi apparatus</keyword>
<dbReference type="EMBL" id="KQ087177">
    <property type="protein sequence ID" value="KLT46477.1"/>
    <property type="molecule type" value="Genomic_DNA"/>
</dbReference>
<evidence type="ECO:0000313" key="14">
    <source>
        <dbReference type="Proteomes" id="UP000053611"/>
    </source>
</evidence>
<dbReference type="RefSeq" id="XP_018282968.1">
    <property type="nucleotide sequence ID" value="XM_018421666.1"/>
</dbReference>
<dbReference type="STRING" id="879819.A0A0J0XZL6"/>
<evidence type="ECO:0000256" key="2">
    <source>
        <dbReference type="ARBA" id="ARBA00004653"/>
    </source>
</evidence>
<keyword evidence="7 11" id="KW-1133">Transmembrane helix</keyword>
<gene>
    <name evidence="13" type="ORF">CC85DRAFT_281584</name>
</gene>
<feature type="transmembrane region" description="Helical" evidence="11">
    <location>
        <begin position="222"/>
        <end position="240"/>
    </location>
</feature>
<dbReference type="AlphaFoldDB" id="A0A0J0XZL6"/>
<feature type="region of interest" description="Disordered" evidence="10">
    <location>
        <begin position="83"/>
        <end position="128"/>
    </location>
</feature>
<evidence type="ECO:0000256" key="5">
    <source>
        <dbReference type="ARBA" id="ARBA00020673"/>
    </source>
</evidence>
<dbReference type="GO" id="GO:0000022">
    <property type="term" value="P:mitotic spindle elongation"/>
    <property type="evidence" value="ECO:0007669"/>
    <property type="project" value="TreeGrafter"/>
</dbReference>
<evidence type="ECO:0000256" key="8">
    <source>
        <dbReference type="ARBA" id="ARBA00023034"/>
    </source>
</evidence>
<keyword evidence="9 11" id="KW-0472">Membrane</keyword>
<dbReference type="GO" id="GO:0000139">
    <property type="term" value="C:Golgi membrane"/>
    <property type="evidence" value="ECO:0007669"/>
    <property type="project" value="UniProtKB-SubCell"/>
</dbReference>
<dbReference type="Pfam" id="PF09335">
    <property type="entry name" value="VTT_dom"/>
    <property type="match status" value="1"/>
</dbReference>
<dbReference type="GeneID" id="28982269"/>
<organism evidence="13 14">
    <name type="scientific">Cutaneotrichosporon oleaginosum</name>
    <dbReference type="NCBI Taxonomy" id="879819"/>
    <lineage>
        <taxon>Eukaryota</taxon>
        <taxon>Fungi</taxon>
        <taxon>Dikarya</taxon>
        <taxon>Basidiomycota</taxon>
        <taxon>Agaricomycotina</taxon>
        <taxon>Tremellomycetes</taxon>
        <taxon>Trichosporonales</taxon>
        <taxon>Trichosporonaceae</taxon>
        <taxon>Cutaneotrichosporon</taxon>
    </lineage>
</organism>
<feature type="transmembrane region" description="Helical" evidence="11">
    <location>
        <begin position="428"/>
        <end position="447"/>
    </location>
</feature>
<dbReference type="InterPro" id="IPR032816">
    <property type="entry name" value="VTT_dom"/>
</dbReference>
<dbReference type="Proteomes" id="UP000053611">
    <property type="component" value="Unassembled WGS sequence"/>
</dbReference>
<feature type="transmembrane region" description="Helical" evidence="11">
    <location>
        <begin position="260"/>
        <end position="281"/>
    </location>
</feature>
<keyword evidence="14" id="KW-1185">Reference proteome</keyword>
<keyword evidence="6 11" id="KW-0812">Transmembrane</keyword>
<comment type="similarity">
    <text evidence="3">Belongs to the TVP38/TMEM64 family.</text>
</comment>
<evidence type="ECO:0000259" key="12">
    <source>
        <dbReference type="Pfam" id="PF09335"/>
    </source>
</evidence>
<evidence type="ECO:0000256" key="6">
    <source>
        <dbReference type="ARBA" id="ARBA00022692"/>
    </source>
</evidence>
<accession>A0A0J0XZL6</accession>
<evidence type="ECO:0000256" key="9">
    <source>
        <dbReference type="ARBA" id="ARBA00023136"/>
    </source>
</evidence>
<reference evidence="13 14" key="1">
    <citation type="submission" date="2015-03" db="EMBL/GenBank/DDBJ databases">
        <title>Genomics and transcriptomics of the oil-accumulating basidiomycete yeast T. oleaginosus allow insights into substrate utilization and the diverse evolutionary trajectories of mating systems in fungi.</title>
        <authorList>
            <consortium name="DOE Joint Genome Institute"/>
            <person name="Kourist R."/>
            <person name="Kracht O."/>
            <person name="Bracharz F."/>
            <person name="Lipzen A."/>
            <person name="Nolan M."/>
            <person name="Ohm R."/>
            <person name="Grigoriev I."/>
            <person name="Sun S."/>
            <person name="Heitman J."/>
            <person name="Bruck T."/>
            <person name="Nowrousian M."/>
        </authorList>
    </citation>
    <scope>NUCLEOTIDE SEQUENCE [LARGE SCALE GENOMIC DNA]</scope>
    <source>
        <strain evidence="13 14">IBC0246</strain>
    </source>
</reference>
<evidence type="ECO:0000256" key="7">
    <source>
        <dbReference type="ARBA" id="ARBA00022989"/>
    </source>
</evidence>
<evidence type="ECO:0000256" key="1">
    <source>
        <dbReference type="ARBA" id="ARBA00002978"/>
    </source>
</evidence>
<dbReference type="OrthoDB" id="166803at2759"/>
<name>A0A0J0XZL6_9TREE</name>
<evidence type="ECO:0000313" key="13">
    <source>
        <dbReference type="EMBL" id="KLT46477.1"/>
    </source>
</evidence>
<evidence type="ECO:0000256" key="10">
    <source>
        <dbReference type="SAM" id="MobiDB-lite"/>
    </source>
</evidence>
<dbReference type="PANTHER" id="PTHR47549">
    <property type="entry name" value="GOLGI APPARATUS MEMBRANE PROTEIN TVP38-RELATED"/>
    <property type="match status" value="1"/>
</dbReference>
<feature type="compositionally biased region" description="Pro residues" evidence="10">
    <location>
        <begin position="36"/>
        <end position="52"/>
    </location>
</feature>
<dbReference type="GO" id="GO:0016192">
    <property type="term" value="P:vesicle-mediated transport"/>
    <property type="evidence" value="ECO:0007669"/>
    <property type="project" value="TreeGrafter"/>
</dbReference>
<feature type="region of interest" description="Disordered" evidence="10">
    <location>
        <begin position="1"/>
        <end position="58"/>
    </location>
</feature>
<feature type="transmembrane region" description="Helical" evidence="11">
    <location>
        <begin position="293"/>
        <end position="315"/>
    </location>
</feature>
<protein>
    <recommendedName>
        <fullName evidence="4">Golgi apparatus membrane protein TVP38</fullName>
    </recommendedName>
    <alternativeName>
        <fullName evidence="5">Golgi apparatus membrane protein tvp38</fullName>
    </alternativeName>
</protein>
<feature type="domain" description="VTT" evidence="12">
    <location>
        <begin position="281"/>
        <end position="394"/>
    </location>
</feature>
<dbReference type="PANTHER" id="PTHR47549:SF3">
    <property type="entry name" value="GOLGI APPARATUS MEMBRANE PROTEIN TVP38"/>
    <property type="match status" value="1"/>
</dbReference>
<evidence type="ECO:0000256" key="4">
    <source>
        <dbReference type="ARBA" id="ARBA00013533"/>
    </source>
</evidence>
<evidence type="ECO:0000256" key="11">
    <source>
        <dbReference type="SAM" id="Phobius"/>
    </source>
</evidence>